<dbReference type="InterPro" id="IPR050980">
    <property type="entry name" value="2C_sensor_his_kinase"/>
</dbReference>
<evidence type="ECO:0000256" key="2">
    <source>
        <dbReference type="ARBA" id="ARBA00004429"/>
    </source>
</evidence>
<sequence length="437" mass="47142">MNRLWRLLALDRIAGQIRALLVVAIVAGSSVVAVTLLLVLSEPDYPEAATMVPVRVATLVATLENLPRPLRAEVAASLRDDRVRLSLDGRPPPGLGEPAPELEILKTLVARNLPANSRLVSIVEERRGVAAIVVQLADGQLVTIETGYSKIALLPLPLLGPLILLVISVVLLSIWAAHQVAAPLSRFAAAADQFGGDVGGPPLDERGPAEIRRASHAFNRMRERIGRLIEDRTNLLLAISHDLRTPLTRLRLRIAELAATDEALKARTLDDIATMEGSITAAVTYLREGTNEEATERVELASMLTTICDQFADSGHPIDYVGPQRLVVACRPRAVDRAVTNLVDNATKYAPHVRLVLSQEEGVVCIEVQDDGPGIPDDEKPRVVKPFYRSDPARQEVRGFGLGLAIVSSIVQAEGGTLALLDNAPRGLRARITLPVS</sequence>
<evidence type="ECO:0000256" key="15">
    <source>
        <dbReference type="SAM" id="Phobius"/>
    </source>
</evidence>
<evidence type="ECO:0000256" key="6">
    <source>
        <dbReference type="ARBA" id="ARBA00022553"/>
    </source>
</evidence>
<dbReference type="Proteomes" id="UP000321058">
    <property type="component" value="Unassembled WGS sequence"/>
</dbReference>
<dbReference type="OrthoDB" id="9804645at2"/>
<evidence type="ECO:0000256" key="10">
    <source>
        <dbReference type="ARBA" id="ARBA00022777"/>
    </source>
</evidence>
<evidence type="ECO:0000313" key="19">
    <source>
        <dbReference type="Proteomes" id="UP000321058"/>
    </source>
</evidence>
<keyword evidence="6" id="KW-0597">Phosphoprotein</keyword>
<evidence type="ECO:0000256" key="3">
    <source>
        <dbReference type="ARBA" id="ARBA00012438"/>
    </source>
</evidence>
<gene>
    <name evidence="18" type="ORF">RSO01_17120</name>
</gene>
<dbReference type="InterPro" id="IPR003660">
    <property type="entry name" value="HAMP_dom"/>
</dbReference>
<evidence type="ECO:0000256" key="1">
    <source>
        <dbReference type="ARBA" id="ARBA00000085"/>
    </source>
</evidence>
<evidence type="ECO:0000256" key="4">
    <source>
        <dbReference type="ARBA" id="ARBA00022475"/>
    </source>
</evidence>
<evidence type="ECO:0000256" key="11">
    <source>
        <dbReference type="ARBA" id="ARBA00022840"/>
    </source>
</evidence>
<feature type="transmembrane region" description="Helical" evidence="15">
    <location>
        <begin position="158"/>
        <end position="177"/>
    </location>
</feature>
<keyword evidence="12 15" id="KW-1133">Transmembrane helix</keyword>
<evidence type="ECO:0000259" key="17">
    <source>
        <dbReference type="PROSITE" id="PS50885"/>
    </source>
</evidence>
<dbReference type="Pfam" id="PF00672">
    <property type="entry name" value="HAMP"/>
    <property type="match status" value="1"/>
</dbReference>
<proteinExistence type="predicted"/>
<dbReference type="EC" id="2.7.13.3" evidence="3"/>
<dbReference type="InterPro" id="IPR003594">
    <property type="entry name" value="HATPase_dom"/>
</dbReference>
<dbReference type="Pfam" id="PF02518">
    <property type="entry name" value="HATPase_c"/>
    <property type="match status" value="1"/>
</dbReference>
<feature type="domain" description="Histidine kinase" evidence="16">
    <location>
        <begin position="238"/>
        <end position="437"/>
    </location>
</feature>
<dbReference type="SMART" id="SM00387">
    <property type="entry name" value="HATPase_c"/>
    <property type="match status" value="1"/>
</dbReference>
<dbReference type="Gene3D" id="1.10.287.130">
    <property type="match status" value="1"/>
</dbReference>
<reference evidence="18 19" key="1">
    <citation type="submission" date="2019-07" db="EMBL/GenBank/DDBJ databases">
        <title>Whole genome shotgun sequence of Reyranella soli NBRC 108950.</title>
        <authorList>
            <person name="Hosoyama A."/>
            <person name="Uohara A."/>
            <person name="Ohji S."/>
            <person name="Ichikawa N."/>
        </authorList>
    </citation>
    <scope>NUCLEOTIDE SEQUENCE [LARGE SCALE GENOMIC DNA]</scope>
    <source>
        <strain evidence="18 19">NBRC 108950</strain>
    </source>
</reference>
<dbReference type="AlphaFoldDB" id="A0A512N6D7"/>
<evidence type="ECO:0000256" key="14">
    <source>
        <dbReference type="ARBA" id="ARBA00023136"/>
    </source>
</evidence>
<keyword evidence="7" id="KW-0808">Transferase</keyword>
<dbReference type="InterPro" id="IPR005467">
    <property type="entry name" value="His_kinase_dom"/>
</dbReference>
<keyword evidence="14 15" id="KW-0472">Membrane</keyword>
<dbReference type="GO" id="GO:0000155">
    <property type="term" value="F:phosphorelay sensor kinase activity"/>
    <property type="evidence" value="ECO:0007669"/>
    <property type="project" value="InterPro"/>
</dbReference>
<protein>
    <recommendedName>
        <fullName evidence="3">histidine kinase</fullName>
        <ecNumber evidence="3">2.7.13.3</ecNumber>
    </recommendedName>
</protein>
<dbReference type="InterPro" id="IPR003661">
    <property type="entry name" value="HisK_dim/P_dom"/>
</dbReference>
<dbReference type="InterPro" id="IPR036097">
    <property type="entry name" value="HisK_dim/P_sf"/>
</dbReference>
<comment type="catalytic activity">
    <reaction evidence="1">
        <text>ATP + protein L-histidine = ADP + protein N-phospho-L-histidine.</text>
        <dbReference type="EC" id="2.7.13.3"/>
    </reaction>
</comment>
<evidence type="ECO:0000256" key="7">
    <source>
        <dbReference type="ARBA" id="ARBA00022679"/>
    </source>
</evidence>
<keyword evidence="8 15" id="KW-0812">Transmembrane</keyword>
<evidence type="ECO:0000259" key="16">
    <source>
        <dbReference type="PROSITE" id="PS50109"/>
    </source>
</evidence>
<name>A0A512N6D7_9HYPH</name>
<dbReference type="RefSeq" id="WP_147148200.1">
    <property type="nucleotide sequence ID" value="NZ_BKAJ01000031.1"/>
</dbReference>
<dbReference type="GO" id="GO:0005524">
    <property type="term" value="F:ATP binding"/>
    <property type="evidence" value="ECO:0007669"/>
    <property type="project" value="UniProtKB-KW"/>
</dbReference>
<evidence type="ECO:0000256" key="9">
    <source>
        <dbReference type="ARBA" id="ARBA00022741"/>
    </source>
</evidence>
<dbReference type="PANTHER" id="PTHR44936:SF5">
    <property type="entry name" value="SENSOR HISTIDINE KINASE ENVZ"/>
    <property type="match status" value="1"/>
</dbReference>
<dbReference type="PANTHER" id="PTHR44936">
    <property type="entry name" value="SENSOR PROTEIN CREC"/>
    <property type="match status" value="1"/>
</dbReference>
<evidence type="ECO:0000256" key="13">
    <source>
        <dbReference type="ARBA" id="ARBA00023012"/>
    </source>
</evidence>
<dbReference type="InterPro" id="IPR004358">
    <property type="entry name" value="Sig_transdc_His_kin-like_C"/>
</dbReference>
<keyword evidence="10 18" id="KW-0418">Kinase</keyword>
<dbReference type="PROSITE" id="PS50109">
    <property type="entry name" value="HIS_KIN"/>
    <property type="match status" value="1"/>
</dbReference>
<comment type="caution">
    <text evidence="18">The sequence shown here is derived from an EMBL/GenBank/DDBJ whole genome shotgun (WGS) entry which is preliminary data.</text>
</comment>
<dbReference type="SUPFAM" id="SSF55874">
    <property type="entry name" value="ATPase domain of HSP90 chaperone/DNA topoisomerase II/histidine kinase"/>
    <property type="match status" value="1"/>
</dbReference>
<evidence type="ECO:0000256" key="5">
    <source>
        <dbReference type="ARBA" id="ARBA00022519"/>
    </source>
</evidence>
<dbReference type="CDD" id="cd00075">
    <property type="entry name" value="HATPase"/>
    <property type="match status" value="1"/>
</dbReference>
<dbReference type="Gene3D" id="3.30.565.10">
    <property type="entry name" value="Histidine kinase-like ATPase, C-terminal domain"/>
    <property type="match status" value="1"/>
</dbReference>
<keyword evidence="9" id="KW-0547">Nucleotide-binding</keyword>
<feature type="transmembrane region" description="Helical" evidence="15">
    <location>
        <begin position="20"/>
        <end position="41"/>
    </location>
</feature>
<organism evidence="18 19">
    <name type="scientific">Reyranella soli</name>
    <dbReference type="NCBI Taxonomy" id="1230389"/>
    <lineage>
        <taxon>Bacteria</taxon>
        <taxon>Pseudomonadati</taxon>
        <taxon>Pseudomonadota</taxon>
        <taxon>Alphaproteobacteria</taxon>
        <taxon>Hyphomicrobiales</taxon>
        <taxon>Reyranellaceae</taxon>
        <taxon>Reyranella</taxon>
    </lineage>
</organism>
<accession>A0A512N6D7</accession>
<dbReference type="CDD" id="cd06225">
    <property type="entry name" value="HAMP"/>
    <property type="match status" value="1"/>
</dbReference>
<keyword evidence="13" id="KW-0902">Two-component regulatory system</keyword>
<dbReference type="InterPro" id="IPR036890">
    <property type="entry name" value="HATPase_C_sf"/>
</dbReference>
<comment type="subcellular location">
    <subcellularLocation>
        <location evidence="2">Cell inner membrane</location>
        <topology evidence="2">Multi-pass membrane protein</topology>
    </subcellularLocation>
</comment>
<dbReference type="EMBL" id="BKAJ01000031">
    <property type="protein sequence ID" value="GEP54546.1"/>
    <property type="molecule type" value="Genomic_DNA"/>
</dbReference>
<dbReference type="GO" id="GO:0005886">
    <property type="term" value="C:plasma membrane"/>
    <property type="evidence" value="ECO:0007669"/>
    <property type="project" value="UniProtKB-SubCell"/>
</dbReference>
<dbReference type="SUPFAM" id="SSF47384">
    <property type="entry name" value="Homodimeric domain of signal transducing histidine kinase"/>
    <property type="match status" value="1"/>
</dbReference>
<dbReference type="PRINTS" id="PR00344">
    <property type="entry name" value="BCTRLSENSOR"/>
</dbReference>
<keyword evidence="11" id="KW-0067">ATP-binding</keyword>
<keyword evidence="19" id="KW-1185">Reference proteome</keyword>
<keyword evidence="4" id="KW-1003">Cell membrane</keyword>
<keyword evidence="5" id="KW-0997">Cell inner membrane</keyword>
<evidence type="ECO:0000256" key="8">
    <source>
        <dbReference type="ARBA" id="ARBA00022692"/>
    </source>
</evidence>
<dbReference type="PROSITE" id="PS50885">
    <property type="entry name" value="HAMP"/>
    <property type="match status" value="1"/>
</dbReference>
<dbReference type="CDD" id="cd00082">
    <property type="entry name" value="HisKA"/>
    <property type="match status" value="1"/>
</dbReference>
<feature type="domain" description="HAMP" evidence="17">
    <location>
        <begin position="178"/>
        <end position="230"/>
    </location>
</feature>
<evidence type="ECO:0000313" key="18">
    <source>
        <dbReference type="EMBL" id="GEP54546.1"/>
    </source>
</evidence>
<evidence type="ECO:0000256" key="12">
    <source>
        <dbReference type="ARBA" id="ARBA00022989"/>
    </source>
</evidence>
<dbReference type="SMART" id="SM00304">
    <property type="entry name" value="HAMP"/>
    <property type="match status" value="1"/>
</dbReference>